<dbReference type="AlphaFoldDB" id="A0A2C6BVV7"/>
<dbReference type="InterPro" id="IPR052021">
    <property type="entry name" value="Type-I_RS_S_subunit"/>
</dbReference>
<dbReference type="RefSeq" id="WP_099011355.1">
    <property type="nucleotide sequence ID" value="NZ_CP077154.1"/>
</dbReference>
<reference evidence="5 6" key="1">
    <citation type="submission" date="2017-06" db="EMBL/GenBank/DDBJ databases">
        <title>Draft genome sequence of Fusobacterium nucleatum subsp. polymorphum KCOM 1267 (=ChDC F290).</title>
        <authorList>
            <person name="Kook J.-K."/>
            <person name="Park S.-N."/>
            <person name="Lim Y.K."/>
            <person name="Roh H."/>
        </authorList>
    </citation>
    <scope>NUCLEOTIDE SEQUENCE [LARGE SCALE GENOMIC DNA]</scope>
    <source>
        <strain evidence="6">KCOM 1267(ChDC F290)</strain>
    </source>
</reference>
<evidence type="ECO:0000256" key="2">
    <source>
        <dbReference type="ARBA" id="ARBA00022747"/>
    </source>
</evidence>
<organism evidence="5 6">
    <name type="scientific">Fusobacterium nucleatum subsp. polymorphum</name>
    <name type="common">Fusobacterium polymorphum</name>
    <dbReference type="NCBI Taxonomy" id="76857"/>
    <lineage>
        <taxon>Bacteria</taxon>
        <taxon>Fusobacteriati</taxon>
        <taxon>Fusobacteriota</taxon>
        <taxon>Fusobacteriia</taxon>
        <taxon>Fusobacteriales</taxon>
        <taxon>Fusobacteriaceae</taxon>
        <taxon>Fusobacterium</taxon>
    </lineage>
</organism>
<protein>
    <submittedName>
        <fullName evidence="5">Restriction endonuclease subunit S</fullName>
    </submittedName>
</protein>
<evidence type="ECO:0000313" key="5">
    <source>
        <dbReference type="EMBL" id="PHI07985.1"/>
    </source>
</evidence>
<dbReference type="Gene3D" id="3.90.220.20">
    <property type="entry name" value="DNA methylase specificity domains"/>
    <property type="match status" value="2"/>
</dbReference>
<comment type="caution">
    <text evidence="5">The sequence shown here is derived from an EMBL/GenBank/DDBJ whole genome shotgun (WGS) entry which is preliminary data.</text>
</comment>
<accession>A0A2C6BVV7</accession>
<keyword evidence="5" id="KW-0540">Nuclease</keyword>
<comment type="similarity">
    <text evidence="1">Belongs to the type-I restriction system S methylase family.</text>
</comment>
<keyword evidence="2" id="KW-0680">Restriction system</keyword>
<dbReference type="GO" id="GO:0004519">
    <property type="term" value="F:endonuclease activity"/>
    <property type="evidence" value="ECO:0007669"/>
    <property type="project" value="UniProtKB-KW"/>
</dbReference>
<feature type="domain" description="Type I restriction modification DNA specificity" evidence="4">
    <location>
        <begin position="7"/>
        <end position="181"/>
    </location>
</feature>
<evidence type="ECO:0000256" key="1">
    <source>
        <dbReference type="ARBA" id="ARBA00010923"/>
    </source>
</evidence>
<dbReference type="Pfam" id="PF01420">
    <property type="entry name" value="Methylase_S"/>
    <property type="match status" value="2"/>
</dbReference>
<keyword evidence="5" id="KW-0255">Endonuclease</keyword>
<dbReference type="EMBL" id="NIRM01000002">
    <property type="protein sequence ID" value="PHI07985.1"/>
    <property type="molecule type" value="Genomic_DNA"/>
</dbReference>
<evidence type="ECO:0000259" key="4">
    <source>
        <dbReference type="Pfam" id="PF01420"/>
    </source>
</evidence>
<dbReference type="PANTHER" id="PTHR30408:SF12">
    <property type="entry name" value="TYPE I RESTRICTION ENZYME MJAVIII SPECIFICITY SUBUNIT"/>
    <property type="match status" value="1"/>
</dbReference>
<proteinExistence type="inferred from homology"/>
<sequence length="381" mass="44641">MKIFNKSEWKKVKLGDIFNLQMGKTPLRENKLYWNKGEYNWISISDMNFSEKYVSFTKEKITNLAVKESGIKIIPKNTVIMSFKLSIGKVKIVNDDIYSNEAIMAFIPKENFFIDKNFLYYCLKSLKWNEGINKAVKGLTLNKNLISQKEIFLPDLAIQKEIANNLDGIDNLLELRKKQLIYLKELSKSLFTSMFGDIKTNDKNWEIKKLKELVEIKSYRINENLDSIWLLNLEDIEPNTGKLIRKREISFENIPSSTISFNEDYILYSKLRPYLNKVFLPDEKGIGTSELIPLLPKKIINKIFLVEYLRNDKVVDFLSQKVSGAKMPRIIMKEFQDLNLIVPPIELQNKFAERVEKIEKLSFNFWAPLFFDISNDKREVA</sequence>
<dbReference type="PANTHER" id="PTHR30408">
    <property type="entry name" value="TYPE-1 RESTRICTION ENZYME ECOKI SPECIFICITY PROTEIN"/>
    <property type="match status" value="1"/>
</dbReference>
<dbReference type="GO" id="GO:0003677">
    <property type="term" value="F:DNA binding"/>
    <property type="evidence" value="ECO:0007669"/>
    <property type="project" value="UniProtKB-KW"/>
</dbReference>
<dbReference type="InterPro" id="IPR044946">
    <property type="entry name" value="Restrct_endonuc_typeI_TRD_sf"/>
</dbReference>
<gene>
    <name evidence="5" type="ORF">CBG52_07235</name>
</gene>
<name>A0A2C6BVV7_FUSNP</name>
<dbReference type="GO" id="GO:0009307">
    <property type="term" value="P:DNA restriction-modification system"/>
    <property type="evidence" value="ECO:0007669"/>
    <property type="project" value="UniProtKB-KW"/>
</dbReference>
<feature type="domain" description="Type I restriction modification DNA specificity" evidence="4">
    <location>
        <begin position="203"/>
        <end position="360"/>
    </location>
</feature>
<dbReference type="CDD" id="cd17244">
    <property type="entry name" value="RMtype1_S_Apa101655I-TRD2-CR2_like"/>
    <property type="match status" value="1"/>
</dbReference>
<evidence type="ECO:0000313" key="6">
    <source>
        <dbReference type="Proteomes" id="UP000221504"/>
    </source>
</evidence>
<dbReference type="Proteomes" id="UP000221504">
    <property type="component" value="Unassembled WGS sequence"/>
</dbReference>
<keyword evidence="3" id="KW-0238">DNA-binding</keyword>
<evidence type="ECO:0000256" key="3">
    <source>
        <dbReference type="ARBA" id="ARBA00023125"/>
    </source>
</evidence>
<dbReference type="InterPro" id="IPR000055">
    <property type="entry name" value="Restrct_endonuc_typeI_TRD"/>
</dbReference>
<keyword evidence="5" id="KW-0378">Hydrolase</keyword>
<dbReference type="SUPFAM" id="SSF116734">
    <property type="entry name" value="DNA methylase specificity domain"/>
    <property type="match status" value="2"/>
</dbReference>